<reference evidence="1 2" key="1">
    <citation type="submission" date="2024-03" db="EMBL/GenBank/DDBJ databases">
        <title>The Acrasis kona genome and developmental transcriptomes reveal deep origins of eukaryotic multicellular pathways.</title>
        <authorList>
            <person name="Sheikh S."/>
            <person name="Fu C.-J."/>
            <person name="Brown M.W."/>
            <person name="Baldauf S.L."/>
        </authorList>
    </citation>
    <scope>NUCLEOTIDE SEQUENCE [LARGE SCALE GENOMIC DNA]</scope>
    <source>
        <strain evidence="1 2">ATCC MYA-3509</strain>
    </source>
</reference>
<proteinExistence type="predicted"/>
<evidence type="ECO:0008006" key="3">
    <source>
        <dbReference type="Google" id="ProtNLM"/>
    </source>
</evidence>
<protein>
    <recommendedName>
        <fullName evidence="3">C1q domain-containing protein</fullName>
    </recommendedName>
</protein>
<comment type="caution">
    <text evidence="1">The sequence shown here is derived from an EMBL/GenBank/DDBJ whole genome shotgun (WGS) entry which is preliminary data.</text>
</comment>
<name>A0AAW2YQG8_9EUKA</name>
<dbReference type="Proteomes" id="UP001431209">
    <property type="component" value="Unassembled WGS sequence"/>
</dbReference>
<organism evidence="1 2">
    <name type="scientific">Acrasis kona</name>
    <dbReference type="NCBI Taxonomy" id="1008807"/>
    <lineage>
        <taxon>Eukaryota</taxon>
        <taxon>Discoba</taxon>
        <taxon>Heterolobosea</taxon>
        <taxon>Tetramitia</taxon>
        <taxon>Eutetramitia</taxon>
        <taxon>Acrasidae</taxon>
        <taxon>Acrasis</taxon>
    </lineage>
</organism>
<dbReference type="AlphaFoldDB" id="A0AAW2YQG8"/>
<sequence>MESMMNKSKVLEGTSSPSVKSKLTCICVGNTIYTTLKNKELRRFQKEVKSQNMDVKCLEETSAKRPKSFETGMFKLRSIMIRDDVDGRIVLQSFTGSATIDKGYPISVSVPSVGSEYNLTIGHQYVVDVVLQGYMQSGCVFVYRGIEKGGHLLTINADNYTTQPEEQQYTKQSDWLVVL</sequence>
<keyword evidence="2" id="KW-1185">Reference proteome</keyword>
<accession>A0AAW2YQG8</accession>
<gene>
    <name evidence="1" type="ORF">AKO1_008008</name>
</gene>
<evidence type="ECO:0000313" key="2">
    <source>
        <dbReference type="Proteomes" id="UP001431209"/>
    </source>
</evidence>
<evidence type="ECO:0000313" key="1">
    <source>
        <dbReference type="EMBL" id="KAL0479138.1"/>
    </source>
</evidence>
<dbReference type="EMBL" id="JAOPGA020000506">
    <property type="protein sequence ID" value="KAL0479138.1"/>
    <property type="molecule type" value="Genomic_DNA"/>
</dbReference>